<dbReference type="InterPro" id="IPR007138">
    <property type="entry name" value="ABM_dom"/>
</dbReference>
<evidence type="ECO:0000259" key="1">
    <source>
        <dbReference type="PROSITE" id="PS51725"/>
    </source>
</evidence>
<dbReference type="EC" id="1.-.-.-" evidence="2"/>
<keyword evidence="2" id="KW-0560">Oxidoreductase</keyword>
<feature type="domain" description="ABM" evidence="1">
    <location>
        <begin position="5"/>
        <end position="102"/>
    </location>
</feature>
<keyword evidence="3" id="KW-1185">Reference proteome</keyword>
<organism evidence="2 3">
    <name type="scientific">Ascidiaceihabitans donghaensis</name>
    <dbReference type="NCBI Taxonomy" id="1510460"/>
    <lineage>
        <taxon>Bacteria</taxon>
        <taxon>Pseudomonadati</taxon>
        <taxon>Pseudomonadota</taxon>
        <taxon>Alphaproteobacteria</taxon>
        <taxon>Rhodobacterales</taxon>
        <taxon>Paracoccaceae</taxon>
        <taxon>Ascidiaceihabitans</taxon>
    </lineage>
</organism>
<dbReference type="RefSeq" id="WP_245925945.1">
    <property type="nucleotide sequence ID" value="NZ_OMOR01000001.1"/>
</dbReference>
<proteinExistence type="predicted"/>
<accession>A0A2R8BBQ1</accession>
<sequence length="105" mass="11198">MSDMVHVIAVITTKPGQRATVLEIFNANVPAVLAEDGCIEYGATVDVPNAGPFQTPYGEDTFVVVEKWASMAALGAHAAAPHMQAYGAQTKDMLADRKIHIMQNA</sequence>
<dbReference type="GO" id="GO:0005829">
    <property type="term" value="C:cytosol"/>
    <property type="evidence" value="ECO:0007669"/>
    <property type="project" value="TreeGrafter"/>
</dbReference>
<dbReference type="InterPro" id="IPR011008">
    <property type="entry name" value="Dimeric_a/b-barrel"/>
</dbReference>
<dbReference type="Proteomes" id="UP000244880">
    <property type="component" value="Unassembled WGS sequence"/>
</dbReference>
<dbReference type="EMBL" id="OMOR01000001">
    <property type="protein sequence ID" value="SPH20496.1"/>
    <property type="molecule type" value="Genomic_DNA"/>
</dbReference>
<dbReference type="GO" id="GO:0004497">
    <property type="term" value="F:monooxygenase activity"/>
    <property type="evidence" value="ECO:0007669"/>
    <property type="project" value="UniProtKB-KW"/>
</dbReference>
<dbReference type="AlphaFoldDB" id="A0A2R8BBQ1"/>
<dbReference type="InterPro" id="IPR050744">
    <property type="entry name" value="AI-2_Isomerase_LsrG"/>
</dbReference>
<dbReference type="Gene3D" id="3.30.70.100">
    <property type="match status" value="1"/>
</dbReference>
<evidence type="ECO:0000313" key="3">
    <source>
        <dbReference type="Proteomes" id="UP000244880"/>
    </source>
</evidence>
<dbReference type="PANTHER" id="PTHR33336:SF3">
    <property type="entry name" value="ABM DOMAIN-CONTAINING PROTEIN"/>
    <property type="match status" value="1"/>
</dbReference>
<dbReference type="PANTHER" id="PTHR33336">
    <property type="entry name" value="QUINOL MONOOXYGENASE YGIN-RELATED"/>
    <property type="match status" value="1"/>
</dbReference>
<dbReference type="PROSITE" id="PS51725">
    <property type="entry name" value="ABM"/>
    <property type="match status" value="1"/>
</dbReference>
<dbReference type="SUPFAM" id="SSF54909">
    <property type="entry name" value="Dimeric alpha+beta barrel"/>
    <property type="match status" value="1"/>
</dbReference>
<keyword evidence="2" id="KW-0503">Monooxygenase</keyword>
<reference evidence="2 3" key="1">
    <citation type="submission" date="2018-03" db="EMBL/GenBank/DDBJ databases">
        <authorList>
            <person name="Keele B.F."/>
        </authorList>
    </citation>
    <scope>NUCLEOTIDE SEQUENCE [LARGE SCALE GENOMIC DNA]</scope>
    <source>
        <strain evidence="2 3">CECT 8599</strain>
    </source>
</reference>
<dbReference type="Pfam" id="PF03992">
    <property type="entry name" value="ABM"/>
    <property type="match status" value="1"/>
</dbReference>
<gene>
    <name evidence="2" type="primary">ygiN</name>
    <name evidence="2" type="ORF">ASD8599_01233</name>
</gene>
<evidence type="ECO:0000313" key="2">
    <source>
        <dbReference type="EMBL" id="SPH20496.1"/>
    </source>
</evidence>
<name>A0A2R8BBQ1_9RHOB</name>
<protein>
    <submittedName>
        <fullName evidence="2">Putative quinol monooxygenase YgiN</fullName>
        <ecNumber evidence="2">1.-.-.-</ecNumber>
    </submittedName>
</protein>